<dbReference type="GO" id="GO:0020037">
    <property type="term" value="F:heme binding"/>
    <property type="evidence" value="ECO:0007669"/>
    <property type="project" value="UniProtKB-ARBA"/>
</dbReference>
<evidence type="ECO:0000313" key="4">
    <source>
        <dbReference type="EMBL" id="TGZ78795.1"/>
    </source>
</evidence>
<dbReference type="STRING" id="341454.A0A4S2MP38"/>
<dbReference type="FunFam" id="3.10.120.10:FF:000003">
    <property type="entry name" value="membrane-associated progesterone receptor component 1"/>
    <property type="match status" value="1"/>
</dbReference>
<protein>
    <submittedName>
        <fullName evidence="4">Cytochrome b5-like Heme/Steroid binding domain-containing protein</fullName>
    </submittedName>
</protein>
<dbReference type="Gene3D" id="3.10.120.10">
    <property type="entry name" value="Cytochrome b5-like heme/steroid binding domain"/>
    <property type="match status" value="1"/>
</dbReference>
<feature type="region of interest" description="Disordered" evidence="2">
    <location>
        <begin position="1"/>
        <end position="20"/>
    </location>
</feature>
<dbReference type="InterPro" id="IPR050577">
    <property type="entry name" value="MAPR/NEUFC/NENF-like"/>
</dbReference>
<dbReference type="PANTHER" id="PTHR10281">
    <property type="entry name" value="MEMBRANE-ASSOCIATED PROGESTERONE RECEPTOR COMPONENT-RELATED"/>
    <property type="match status" value="1"/>
</dbReference>
<dbReference type="Proteomes" id="UP000298138">
    <property type="component" value="Unassembled WGS sequence"/>
</dbReference>
<reference evidence="4 5" key="1">
    <citation type="submission" date="2019-04" db="EMBL/GenBank/DDBJ databases">
        <title>Comparative genomics and transcriptomics to analyze fruiting body development in filamentous ascomycetes.</title>
        <authorList>
            <consortium name="DOE Joint Genome Institute"/>
            <person name="Lutkenhaus R."/>
            <person name="Traeger S."/>
            <person name="Breuer J."/>
            <person name="Kuo A."/>
            <person name="Lipzen A."/>
            <person name="Pangilinan J."/>
            <person name="Dilworth D."/>
            <person name="Sandor L."/>
            <person name="Poggeler S."/>
            <person name="Barry K."/>
            <person name="Grigoriev I.V."/>
            <person name="Nowrousian M."/>
        </authorList>
    </citation>
    <scope>NUCLEOTIDE SEQUENCE [LARGE SCALE GENOMIC DNA]</scope>
    <source>
        <strain evidence="4 5">CBS 389.68</strain>
    </source>
</reference>
<dbReference type="EMBL" id="ML220137">
    <property type="protein sequence ID" value="TGZ78795.1"/>
    <property type="molecule type" value="Genomic_DNA"/>
</dbReference>
<accession>A0A4S2MP38</accession>
<name>A0A4S2MP38_9PEZI</name>
<organism evidence="4 5">
    <name type="scientific">Ascodesmis nigricans</name>
    <dbReference type="NCBI Taxonomy" id="341454"/>
    <lineage>
        <taxon>Eukaryota</taxon>
        <taxon>Fungi</taxon>
        <taxon>Dikarya</taxon>
        <taxon>Ascomycota</taxon>
        <taxon>Pezizomycotina</taxon>
        <taxon>Pezizomycetes</taxon>
        <taxon>Pezizales</taxon>
        <taxon>Ascodesmidaceae</taxon>
        <taxon>Ascodesmis</taxon>
    </lineage>
</organism>
<proteinExistence type="inferred from homology"/>
<evidence type="ECO:0000256" key="2">
    <source>
        <dbReference type="SAM" id="MobiDB-lite"/>
    </source>
</evidence>
<gene>
    <name evidence="4" type="ORF">EX30DRAFT_309594</name>
</gene>
<dbReference type="PANTHER" id="PTHR10281:SF115">
    <property type="entry name" value="BINDING PROTEIN, PUTATIVE (AFU_ORTHOLOGUE AFUA_4G06240)-RELATED"/>
    <property type="match status" value="1"/>
</dbReference>
<dbReference type="InterPro" id="IPR036400">
    <property type="entry name" value="Cyt_B5-like_heme/steroid_sf"/>
</dbReference>
<dbReference type="Pfam" id="PF00173">
    <property type="entry name" value="Cyt-b5"/>
    <property type="match status" value="1"/>
</dbReference>
<dbReference type="AlphaFoldDB" id="A0A4S2MP38"/>
<sequence>MSAKYEPKTPITLAPPRDDPITLEELRSADGMSLNRGGQVLTHPQGIVFDVTGNKAYVPGGSYHVFAGKDASRGLAKSSVKPEDATAEWEDLGEDEKKVLDDWFTFFSKRYNIVGKVVKA</sequence>
<dbReference type="InParanoid" id="A0A4S2MP38"/>
<evidence type="ECO:0000256" key="1">
    <source>
        <dbReference type="ARBA" id="ARBA00038357"/>
    </source>
</evidence>
<feature type="domain" description="Cytochrome b5 heme-binding" evidence="3">
    <location>
        <begin position="21"/>
        <end position="118"/>
    </location>
</feature>
<dbReference type="GO" id="GO:0016020">
    <property type="term" value="C:membrane"/>
    <property type="evidence" value="ECO:0007669"/>
    <property type="project" value="TreeGrafter"/>
</dbReference>
<evidence type="ECO:0000313" key="5">
    <source>
        <dbReference type="Proteomes" id="UP000298138"/>
    </source>
</evidence>
<evidence type="ECO:0000259" key="3">
    <source>
        <dbReference type="SMART" id="SM01117"/>
    </source>
</evidence>
<comment type="similarity">
    <text evidence="1">Belongs to the cytochrome b5 family. MAPR subfamily.</text>
</comment>
<dbReference type="SMART" id="SM01117">
    <property type="entry name" value="Cyt-b5"/>
    <property type="match status" value="1"/>
</dbReference>
<dbReference type="SUPFAM" id="SSF55856">
    <property type="entry name" value="Cytochrome b5-like heme/steroid binding domain"/>
    <property type="match status" value="1"/>
</dbReference>
<dbReference type="GO" id="GO:0005783">
    <property type="term" value="C:endoplasmic reticulum"/>
    <property type="evidence" value="ECO:0007669"/>
    <property type="project" value="TreeGrafter"/>
</dbReference>
<dbReference type="InterPro" id="IPR001199">
    <property type="entry name" value="Cyt_B5-like_heme/steroid-bd"/>
</dbReference>
<dbReference type="OrthoDB" id="899at2759"/>
<keyword evidence="5" id="KW-1185">Reference proteome</keyword>